<dbReference type="PANTHER" id="PTHR38463:SF1">
    <property type="entry name" value="STRESS RESPONSE PROTEIN YSNF"/>
    <property type="match status" value="1"/>
</dbReference>
<gene>
    <name evidence="4" type="ORF">IDM48_08240</name>
</gene>
<dbReference type="InterPro" id="IPR014747">
    <property type="entry name" value="Bac_photo_RC_H_C"/>
</dbReference>
<evidence type="ECO:0000259" key="2">
    <source>
        <dbReference type="Pfam" id="PF05239"/>
    </source>
</evidence>
<evidence type="ECO:0000259" key="3">
    <source>
        <dbReference type="Pfam" id="PF09557"/>
    </source>
</evidence>
<organism evidence="4 5">
    <name type="scientific">Rothia amarae</name>
    <dbReference type="NCBI Taxonomy" id="169480"/>
    <lineage>
        <taxon>Bacteria</taxon>
        <taxon>Bacillati</taxon>
        <taxon>Actinomycetota</taxon>
        <taxon>Actinomycetes</taxon>
        <taxon>Micrococcales</taxon>
        <taxon>Micrococcaceae</taxon>
        <taxon>Rothia</taxon>
    </lineage>
</organism>
<dbReference type="SUPFAM" id="SSF50346">
    <property type="entry name" value="PRC-barrel domain"/>
    <property type="match status" value="1"/>
</dbReference>
<evidence type="ECO:0000313" key="5">
    <source>
        <dbReference type="Proteomes" id="UP000516421"/>
    </source>
</evidence>
<accession>A0A7H2BI85</accession>
<dbReference type="PANTHER" id="PTHR38463">
    <property type="entry name" value="STRESS RESPONSE PROTEIN YSNF"/>
    <property type="match status" value="1"/>
</dbReference>
<dbReference type="RefSeq" id="WP_068171499.1">
    <property type="nucleotide sequence ID" value="NZ_BAAAHX010000005.1"/>
</dbReference>
<dbReference type="Pfam" id="PF09557">
    <property type="entry name" value="DUF2382"/>
    <property type="match status" value="1"/>
</dbReference>
<feature type="domain" description="PRC-barrel" evidence="2">
    <location>
        <begin position="7"/>
        <end position="74"/>
    </location>
</feature>
<dbReference type="InterPro" id="IPR027275">
    <property type="entry name" value="PRC-brl_dom"/>
</dbReference>
<name>A0A7H2BI85_9MICC</name>
<feature type="domain" description="DUF2382" evidence="3">
    <location>
        <begin position="161"/>
        <end position="275"/>
    </location>
</feature>
<feature type="compositionally biased region" description="Basic and acidic residues" evidence="1">
    <location>
        <begin position="128"/>
        <end position="154"/>
    </location>
</feature>
<sequence length="289" mass="31936">MTNANTIENLKRSTVFSQDGEKIGKVGVVYVDADTSEPTFVTVNTGLFGTNESFIPVNQAQYNGDDITVPFSKEFVKDAPNIAEDGELSPEEEQRIYDYYNGHSGITNERRENHAGVAGAGTAAGVAGDRHADHTDRHAAAGVDQDRREAHAGRDGDVVAHEERLNVSNTATARETGRVRLRKVVTTDTETVEVPVRREEIHVEREKIDPNSAEARTNAGYDFKEGAEDVTVTAYEERPNVTVDTVATERVNVSKDVHTDTERVQGEVRKEEIRVEGDDVDARDRKDRI</sequence>
<dbReference type="InterPro" id="IPR011033">
    <property type="entry name" value="PRC_barrel-like_sf"/>
</dbReference>
<feature type="region of interest" description="Disordered" evidence="1">
    <location>
        <begin position="256"/>
        <end position="289"/>
    </location>
</feature>
<dbReference type="KEGG" id="rama:IDM48_08240"/>
<proteinExistence type="predicted"/>
<dbReference type="InterPro" id="IPR052967">
    <property type="entry name" value="Stress_Response_Assoc"/>
</dbReference>
<evidence type="ECO:0000313" key="4">
    <source>
        <dbReference type="EMBL" id="QNV39381.1"/>
    </source>
</evidence>
<evidence type="ECO:0000256" key="1">
    <source>
        <dbReference type="SAM" id="MobiDB-lite"/>
    </source>
</evidence>
<dbReference type="GO" id="GO:0019684">
    <property type="term" value="P:photosynthesis, light reaction"/>
    <property type="evidence" value="ECO:0007669"/>
    <property type="project" value="InterPro"/>
</dbReference>
<dbReference type="Proteomes" id="UP000516421">
    <property type="component" value="Chromosome"/>
</dbReference>
<protein>
    <submittedName>
        <fullName evidence="4">PRC and DUF2382 domain-containing protein</fullName>
    </submittedName>
</protein>
<keyword evidence="5" id="KW-1185">Reference proteome</keyword>
<feature type="region of interest" description="Disordered" evidence="1">
    <location>
        <begin position="127"/>
        <end position="154"/>
    </location>
</feature>
<dbReference type="Gene3D" id="3.90.50.10">
    <property type="entry name" value="Photosynthetic Reaction Center, subunit H, domain 2"/>
    <property type="match status" value="1"/>
</dbReference>
<dbReference type="Pfam" id="PF05239">
    <property type="entry name" value="PRC"/>
    <property type="match status" value="1"/>
</dbReference>
<reference evidence="4 5" key="1">
    <citation type="submission" date="2020-09" db="EMBL/GenBank/DDBJ databases">
        <title>Investigation of environmental microbe.</title>
        <authorList>
            <person name="Ou Y."/>
            <person name="Kang Q."/>
        </authorList>
    </citation>
    <scope>NUCLEOTIDE SEQUENCE [LARGE SCALE GENOMIC DNA]</scope>
    <source>
        <strain evidence="4 5">KJZ-9</strain>
    </source>
</reference>
<dbReference type="InterPro" id="IPR019060">
    <property type="entry name" value="DUF2382"/>
</dbReference>
<dbReference type="EMBL" id="CP061538">
    <property type="protein sequence ID" value="QNV39381.1"/>
    <property type="molecule type" value="Genomic_DNA"/>
</dbReference>
<dbReference type="GO" id="GO:0030077">
    <property type="term" value="C:plasma membrane light-harvesting complex"/>
    <property type="evidence" value="ECO:0007669"/>
    <property type="project" value="InterPro"/>
</dbReference>
<dbReference type="AlphaFoldDB" id="A0A7H2BI85"/>